<dbReference type="PANTHER" id="PTHR43833:SF5">
    <property type="entry name" value="TRK SYSTEM POTASSIUM UPTAKE PROTEIN TRKA"/>
    <property type="match status" value="1"/>
</dbReference>
<dbReference type="PANTHER" id="PTHR43833">
    <property type="entry name" value="POTASSIUM CHANNEL PROTEIN 2-RELATED-RELATED"/>
    <property type="match status" value="1"/>
</dbReference>
<keyword evidence="5" id="KW-0520">NAD</keyword>
<keyword evidence="6" id="KW-0406">Ion transport</keyword>
<dbReference type="SUPFAM" id="SSF116726">
    <property type="entry name" value="TrkA C-terminal domain-like"/>
    <property type="match status" value="2"/>
</dbReference>
<keyword evidence="3" id="KW-0633">Potassium transport</keyword>
<evidence type="ECO:0000256" key="2">
    <source>
        <dbReference type="ARBA" id="ARBA00022448"/>
    </source>
</evidence>
<dbReference type="InterPro" id="IPR050721">
    <property type="entry name" value="Trk_Ktr_HKT_K-transport"/>
</dbReference>
<feature type="domain" description="RCK C-terminal" evidence="8">
    <location>
        <begin position="367"/>
        <end position="447"/>
    </location>
</feature>
<reference evidence="9" key="1">
    <citation type="journal article" date="2020" name="mSystems">
        <title>Genome- and Community-Level Interaction Insights into Carbon Utilization and Element Cycling Functions of Hydrothermarchaeota in Hydrothermal Sediment.</title>
        <authorList>
            <person name="Zhou Z."/>
            <person name="Liu Y."/>
            <person name="Xu W."/>
            <person name="Pan J."/>
            <person name="Luo Z.H."/>
            <person name="Li M."/>
        </authorList>
    </citation>
    <scope>NUCLEOTIDE SEQUENCE [LARGE SCALE GENOMIC DNA]</scope>
    <source>
        <strain evidence="9">SpSt-289</strain>
    </source>
</reference>
<keyword evidence="4" id="KW-0630">Potassium</keyword>
<dbReference type="PROSITE" id="PS51202">
    <property type="entry name" value="RCK_C"/>
    <property type="match status" value="2"/>
</dbReference>
<evidence type="ECO:0000256" key="6">
    <source>
        <dbReference type="ARBA" id="ARBA00023065"/>
    </source>
</evidence>
<feature type="domain" description="RCK N-terminal" evidence="7">
    <location>
        <begin position="231"/>
        <end position="348"/>
    </location>
</feature>
<dbReference type="InterPro" id="IPR036291">
    <property type="entry name" value="NAD(P)-bd_dom_sf"/>
</dbReference>
<dbReference type="GO" id="GO:0005886">
    <property type="term" value="C:plasma membrane"/>
    <property type="evidence" value="ECO:0007669"/>
    <property type="project" value="InterPro"/>
</dbReference>
<dbReference type="NCBIfam" id="NF007041">
    <property type="entry name" value="PRK09496.3-4"/>
    <property type="match status" value="1"/>
</dbReference>
<dbReference type="AlphaFoldDB" id="A0A7C1FPD2"/>
<dbReference type="NCBIfam" id="NF007039">
    <property type="entry name" value="PRK09496.3-2"/>
    <property type="match status" value="1"/>
</dbReference>
<dbReference type="GO" id="GO:0015079">
    <property type="term" value="F:potassium ion transmembrane transporter activity"/>
    <property type="evidence" value="ECO:0007669"/>
    <property type="project" value="InterPro"/>
</dbReference>
<feature type="domain" description="RCK C-terminal" evidence="8">
    <location>
        <begin position="141"/>
        <end position="225"/>
    </location>
</feature>
<evidence type="ECO:0000256" key="1">
    <source>
        <dbReference type="ARBA" id="ARBA00017378"/>
    </source>
</evidence>
<feature type="domain" description="RCK N-terminal" evidence="7">
    <location>
        <begin position="1"/>
        <end position="121"/>
    </location>
</feature>
<dbReference type="SUPFAM" id="SSF51735">
    <property type="entry name" value="NAD(P)-binding Rossmann-fold domains"/>
    <property type="match status" value="2"/>
</dbReference>
<dbReference type="Gene3D" id="3.30.70.1450">
    <property type="entry name" value="Regulator of K+ conductance, C-terminal domain"/>
    <property type="match status" value="2"/>
</dbReference>
<dbReference type="Gene3D" id="3.40.50.720">
    <property type="entry name" value="NAD(P)-binding Rossmann-like Domain"/>
    <property type="match status" value="2"/>
</dbReference>
<dbReference type="InterPro" id="IPR003148">
    <property type="entry name" value="RCK_N"/>
</dbReference>
<organism evidence="9">
    <name type="scientific">Caldilinea aerophila</name>
    <dbReference type="NCBI Taxonomy" id="133453"/>
    <lineage>
        <taxon>Bacteria</taxon>
        <taxon>Bacillati</taxon>
        <taxon>Chloroflexota</taxon>
        <taxon>Caldilineae</taxon>
        <taxon>Caldilineales</taxon>
        <taxon>Caldilineaceae</taxon>
        <taxon>Caldilinea</taxon>
    </lineage>
</organism>
<dbReference type="InterPro" id="IPR006036">
    <property type="entry name" value="K_uptake_TrkA"/>
</dbReference>
<evidence type="ECO:0000313" key="9">
    <source>
        <dbReference type="EMBL" id="HDX30100.1"/>
    </source>
</evidence>
<dbReference type="NCBIfam" id="NF007031">
    <property type="entry name" value="PRK09496.1-2"/>
    <property type="match status" value="1"/>
</dbReference>
<dbReference type="Pfam" id="PF02254">
    <property type="entry name" value="TrkA_N"/>
    <property type="match status" value="2"/>
</dbReference>
<gene>
    <name evidence="9" type="primary">trkA</name>
    <name evidence="9" type="ORF">ENQ20_01245</name>
</gene>
<dbReference type="NCBIfam" id="NF007038">
    <property type="entry name" value="PRK09496.2-6"/>
    <property type="match status" value="1"/>
</dbReference>
<dbReference type="PROSITE" id="PS51201">
    <property type="entry name" value="RCK_N"/>
    <property type="match status" value="2"/>
</dbReference>
<evidence type="ECO:0000259" key="7">
    <source>
        <dbReference type="PROSITE" id="PS51201"/>
    </source>
</evidence>
<comment type="caution">
    <text evidence="9">The sequence shown here is derived from an EMBL/GenBank/DDBJ whole genome shotgun (WGS) entry which is preliminary data.</text>
</comment>
<dbReference type="InterPro" id="IPR006037">
    <property type="entry name" value="RCK_C"/>
</dbReference>
<proteinExistence type="predicted"/>
<dbReference type="Pfam" id="PF02080">
    <property type="entry name" value="TrkA_C"/>
    <property type="match status" value="2"/>
</dbReference>
<keyword evidence="2" id="KW-0813">Transport</keyword>
<evidence type="ECO:0000259" key="8">
    <source>
        <dbReference type="PROSITE" id="PS51202"/>
    </source>
</evidence>
<evidence type="ECO:0000256" key="4">
    <source>
        <dbReference type="ARBA" id="ARBA00022958"/>
    </source>
</evidence>
<accession>A0A7C1FPD2</accession>
<dbReference type="EMBL" id="DSMG01000013">
    <property type="protein sequence ID" value="HDX30100.1"/>
    <property type="molecule type" value="Genomic_DNA"/>
</dbReference>
<evidence type="ECO:0000256" key="3">
    <source>
        <dbReference type="ARBA" id="ARBA00022538"/>
    </source>
</evidence>
<name>A0A7C1FPD2_9CHLR</name>
<dbReference type="NCBIfam" id="NF007032">
    <property type="entry name" value="PRK09496.1-4"/>
    <property type="match status" value="1"/>
</dbReference>
<sequence>MRILIVGAGDVGFQLGKRLSREQHDITIVDSNPEKVRRAAEQLDGLAIEGSGDSYRVLLQAGLRDADVVAAVTDNDDANLMACRLAKASGVGVTIARVRNAEFTAPDFPLSPEQLGADHIIHPEREAANAIIRLLQETSATHVIDLEQGKIEVIGLILEPDSPLVGPSLAELGARYKRPPVQIVAVERNHETIIPKGNDRLYPGDLLFAVCAPEYAKEFFGLAGKHKRPRMNKIMILGGGMIARFIAEALAGEATIKIIEHDLARAERLADCLPQALVIHGDGTDLDLLDAEDLEEMDAFVAVTGDDENNIIATLLALQHNVKRPIALVNRIAYLPILPKIGLNSVISKQMLTVNAVQQFIQHREVAAIASLPGIEGQMIEYIAREGARITQKPLRHVKFPRSAVIGAVLRNGKLLIPDGDTVIHPGDRAVIFALPQAMPELDRLFA</sequence>
<dbReference type="PRINTS" id="PR00335">
    <property type="entry name" value="KUPTAKETRKA"/>
</dbReference>
<protein>
    <recommendedName>
        <fullName evidence="1">Trk system potassium uptake protein TrkA</fullName>
    </recommendedName>
</protein>
<evidence type="ECO:0000256" key="5">
    <source>
        <dbReference type="ARBA" id="ARBA00023027"/>
    </source>
</evidence>
<dbReference type="InterPro" id="IPR036721">
    <property type="entry name" value="RCK_C_sf"/>
</dbReference>